<reference evidence="2" key="1">
    <citation type="journal article" date="2024" name="Front. Bioeng. Biotechnol.">
        <title>Genome-scale model development and genomic sequencing of the oleaginous clade Lipomyces.</title>
        <authorList>
            <person name="Czajka J.J."/>
            <person name="Han Y."/>
            <person name="Kim J."/>
            <person name="Mondo S.J."/>
            <person name="Hofstad B.A."/>
            <person name="Robles A."/>
            <person name="Haridas S."/>
            <person name="Riley R."/>
            <person name="LaButti K."/>
            <person name="Pangilinan J."/>
            <person name="Andreopoulos W."/>
            <person name="Lipzen A."/>
            <person name="Yan J."/>
            <person name="Wang M."/>
            <person name="Ng V."/>
            <person name="Grigoriev I.V."/>
            <person name="Spatafora J.W."/>
            <person name="Magnuson J.K."/>
            <person name="Baker S.E."/>
            <person name="Pomraning K.R."/>
        </authorList>
    </citation>
    <scope>NUCLEOTIDE SEQUENCE [LARGE SCALE GENOMIC DNA]</scope>
    <source>
        <strain evidence="2">CBS 10300</strain>
    </source>
</reference>
<evidence type="ECO:0000313" key="1">
    <source>
        <dbReference type="EMBL" id="KAK9321476.1"/>
    </source>
</evidence>
<name>A0ACC3TKW1_9ASCO</name>
<sequence length="1218" mass="134574">MQSFFRVLRPRNFASTLTPVPVESNLDDSRENNISDLRRYSPDDVWARTSVSLDVADRFIGYAVTEIKLRGVLEPLVLLPCRPNYELVEAKRFVHRIFYDVHGLNSAEMQREIKLSDVFVLMSALKWVWARIPGGLVTWDVYELFKAGEEDAGRAQNAFKMIIPVVADSQARSRIIFNFFDLLSAIASHWKTTGMSGRRVARLAAWWAFPLSEDMARLAAARDDSSDERSPRRPTFSEAYKIWSKAADASTHLFFGYLRAESASPTATLASISPLPITLNTLLSSTPYPPTASSASSSTDALLLSASVRTYSSTPRQILQRFYGLARRNPNVGDVSANDRAVERFLYASPSSSTDAVDDFLTDEFTRILNDVCFYSSEPTSASMPPVKPVTSNSTHLSGSVSRASKQSNISLVSSDEWSHFEDYGFWNDTIPECPISATDESELEPRSRNASGSSKWSTESCSGLEKPSLPKTWSQFLSRGFPPGTSPTLTNPENSLPSAELLLRGTQRRKRWHQRPDRVESETSVQQPLEIAKLPLDDAFWWTWLCAHGPEELSSRQAIFFAHVVVEFDAVASETSNILSDLKDKDRFVIFEERLSRNSVLKDQGRRSRSGSRYKTKQGRNNVRRLASRSFKFHNRTESTVVAATAAAAAGVKLRDRPSLLSLYREHQSGGNAAACALTVNVVSAREDRVQRLREAVYAAASSAETDDGLMDLSWASSREPTQSVQDEIQRCEEARLKQRASMVIDVEDVVSKALQWANSDRMEPITESGMSPRQPERSLPTPPSSPPPHPIKFAEVLEEVSFRSPVIAPVKKRGLLDAHRRKKLRLKASTLLRRETIPIDMNVSSPTPATDAGPSSGTVMTSASDPVISRDLEKKLGSSKVKGLMAKFMAKSGNKDSSPPSTESAISQLPLLTHDIYNFSTGQRSPVSQALVLTKDESQRLKVPEAEQPLEVSSPDISMNSESEVEDSPPTSVEDMHSLIQNGRSCYVSAGPPISEKEQSPLSKSEPFPQPGPRMQENMLFEPPPSFRDGVPLVRSSSLTPNFATAAPRSWMAKKVQGQHLSPTASQVQFSDCPTAIKPIFPSTMAVPALLPPQHPGRRSPALGTLPPFPPPPVPRINARRVLRVSQVLNPAAGHESDIVPLQGVRSGLSQKTKYPLRPSPTAVTASYDKQSERPAVAASRWANIKEDARDRARKPRNQQRQNLPIGPTPPPDTAE</sequence>
<protein>
    <submittedName>
        <fullName evidence="1">Uncharacterized protein</fullName>
    </submittedName>
</protein>
<dbReference type="Proteomes" id="UP001489719">
    <property type="component" value="Unassembled WGS sequence"/>
</dbReference>
<comment type="caution">
    <text evidence="1">The sequence shown here is derived from an EMBL/GenBank/DDBJ whole genome shotgun (WGS) entry which is preliminary data.</text>
</comment>
<organism evidence="1 2">
    <name type="scientific">Lipomyces orientalis</name>
    <dbReference type="NCBI Taxonomy" id="1233043"/>
    <lineage>
        <taxon>Eukaryota</taxon>
        <taxon>Fungi</taxon>
        <taxon>Dikarya</taxon>
        <taxon>Ascomycota</taxon>
        <taxon>Saccharomycotina</taxon>
        <taxon>Lipomycetes</taxon>
        <taxon>Lipomycetales</taxon>
        <taxon>Lipomycetaceae</taxon>
        <taxon>Lipomyces</taxon>
    </lineage>
</organism>
<accession>A0ACC3TKW1</accession>
<gene>
    <name evidence="1" type="ORF">V1517DRAFT_171355</name>
</gene>
<evidence type="ECO:0000313" key="2">
    <source>
        <dbReference type="Proteomes" id="UP001489719"/>
    </source>
</evidence>
<proteinExistence type="predicted"/>
<dbReference type="EMBL" id="MU970097">
    <property type="protein sequence ID" value="KAK9321476.1"/>
    <property type="molecule type" value="Genomic_DNA"/>
</dbReference>
<keyword evidence="2" id="KW-1185">Reference proteome</keyword>